<dbReference type="STRING" id="573065.Astex_1948"/>
<dbReference type="KEGG" id="aex:Astex_1948"/>
<proteinExistence type="predicted"/>
<dbReference type="RefSeq" id="WP_013479441.1">
    <property type="nucleotide sequence ID" value="NC_014816.1"/>
</dbReference>
<protein>
    <submittedName>
        <fullName evidence="2">Uncharacterized protein</fullName>
    </submittedName>
</protein>
<dbReference type="EMBL" id="CP002395">
    <property type="protein sequence ID" value="ADU13611.1"/>
    <property type="molecule type" value="Genomic_DNA"/>
</dbReference>
<dbReference type="Pfam" id="PF20329">
    <property type="entry name" value="DUF6624"/>
    <property type="match status" value="1"/>
</dbReference>
<dbReference type="HOGENOM" id="CLU_805734_0_0_5"/>
<dbReference type="InterPro" id="IPR046732">
    <property type="entry name" value="DUF6624"/>
</dbReference>
<name>E8RKZ8_ASTEC</name>
<evidence type="ECO:0000313" key="3">
    <source>
        <dbReference type="Proteomes" id="UP000001492"/>
    </source>
</evidence>
<keyword evidence="3" id="KW-1185">Reference proteome</keyword>
<reference evidence="3" key="1">
    <citation type="submission" date="2010-12" db="EMBL/GenBank/DDBJ databases">
        <title>Complete sequence of chromosome 1 of Asticcacaulis excentricus CB 48.</title>
        <authorList>
            <consortium name="US DOE Joint Genome Institute"/>
            <person name="Lucas S."/>
            <person name="Copeland A."/>
            <person name="Lapidus A."/>
            <person name="Cheng J.-F."/>
            <person name="Bruce D."/>
            <person name="Goodwin L."/>
            <person name="Pitluck S."/>
            <person name="Teshima H."/>
            <person name="Davenport K."/>
            <person name="Detter J.C."/>
            <person name="Han C."/>
            <person name="Tapia R."/>
            <person name="Land M."/>
            <person name="Hauser L."/>
            <person name="Jeffries C."/>
            <person name="Kyrpides N."/>
            <person name="Ivanova N."/>
            <person name="Ovchinnikova G."/>
            <person name="Brun Y.V."/>
            <person name="Woyke T."/>
        </authorList>
    </citation>
    <scope>NUCLEOTIDE SEQUENCE [LARGE SCALE GENOMIC DNA]</scope>
    <source>
        <strain evidence="3">ATCC 15261 / DSM 4724 / KCTC 12464 / NCIMB 9791 / VKM B-1370 / CB 48</strain>
    </source>
</reference>
<dbReference type="eggNOG" id="COG4403">
    <property type="taxonomic scope" value="Bacteria"/>
</dbReference>
<sequence length="344" mass="38350">MKRAFLKLCAIGLMALAVAVPAMAQTAEDRALALAAQPPQDLDTYYNLKAEIGDDQTRTVLTALTALAHKEANLHVGDVISGCRLPQWNAPVSAGLLLALSASDQTTWILYRDQASKRLNAWDRIWSLLQKQEKTEADFDSVAGQIAASQHEQTEKGRTLSQRVARDQFNRLSMQITSKKRLWAEGAAEPVQLYLSAIVYEHTCTADIDNTAWLKAQLAESGWFRISVYGPNADKNAWLLVQHADHDVAFQKQVLSLLEPLIPLKETLPSNYAYLYDRVAIAEKRAQRYGTQGRCIGDKKWKAFEVENPDQLDARRASVGLMPQAEYEAIFTFCTLAMVPPSET</sequence>
<dbReference type="Proteomes" id="UP000001492">
    <property type="component" value="Chromosome 1"/>
</dbReference>
<dbReference type="AlphaFoldDB" id="E8RKZ8"/>
<dbReference type="OrthoDB" id="7632344at2"/>
<evidence type="ECO:0000256" key="1">
    <source>
        <dbReference type="SAM" id="SignalP"/>
    </source>
</evidence>
<feature type="signal peptide" evidence="1">
    <location>
        <begin position="1"/>
        <end position="24"/>
    </location>
</feature>
<organism evidence="2 3">
    <name type="scientific">Asticcacaulis excentricus (strain ATCC 15261 / DSM 4724 / KCTC 12464 / NCIMB 9791 / VKM B-1370 / CB 48)</name>
    <dbReference type="NCBI Taxonomy" id="573065"/>
    <lineage>
        <taxon>Bacteria</taxon>
        <taxon>Pseudomonadati</taxon>
        <taxon>Pseudomonadota</taxon>
        <taxon>Alphaproteobacteria</taxon>
        <taxon>Caulobacterales</taxon>
        <taxon>Caulobacteraceae</taxon>
        <taxon>Asticcacaulis</taxon>
    </lineage>
</organism>
<accession>E8RKZ8</accession>
<evidence type="ECO:0000313" key="2">
    <source>
        <dbReference type="EMBL" id="ADU13611.1"/>
    </source>
</evidence>
<feature type="chain" id="PRO_5003229848" evidence="1">
    <location>
        <begin position="25"/>
        <end position="344"/>
    </location>
</feature>
<keyword evidence="1" id="KW-0732">Signal</keyword>
<gene>
    <name evidence="2" type="ordered locus">Astex_1948</name>
</gene>